<protein>
    <submittedName>
        <fullName evidence="2">Uncharacterized protein</fullName>
    </submittedName>
</protein>
<accession>A0A3E1K5I4</accession>
<proteinExistence type="predicted"/>
<feature type="region of interest" description="Disordered" evidence="1">
    <location>
        <begin position="1"/>
        <end position="25"/>
    </location>
</feature>
<sequence length="336" mass="36456">MQLGLLSGCGRDSAPELATPPSDPGAREALRELAGRLNGIEFVGPVCATEIGEAEPLEALLQQLRDTPETTLEAALLTRIASDFANGERLDIAGWQLSRTECLLLAAGAHEQGMSEPRRTEQGELQFQQFAEIERWGPEETIEGRIFNPIGNGRGGFWIRVAEPVPGSTRLMLDGVLLATHFEPGVVTASLEPDYMDEVIAKPGMYPLLMVDTARNIAQRVGYLTVRPRPPAATLADGSQSAVFCQVERWGPDHANQGQAFNEQPDGGAAFWVRIGCAPRNARLRLNGRPLPTTVSTSLVTARVPHYAELEPGDYVLDIHDPDSGETLQVGTFRVN</sequence>
<evidence type="ECO:0000313" key="2">
    <source>
        <dbReference type="EMBL" id="RFF29186.1"/>
    </source>
</evidence>
<dbReference type="Proteomes" id="UP000260351">
    <property type="component" value="Unassembled WGS sequence"/>
</dbReference>
<keyword evidence="3" id="KW-1185">Reference proteome</keyword>
<gene>
    <name evidence="2" type="ORF">DZC52_13840</name>
</gene>
<comment type="caution">
    <text evidence="2">The sequence shown here is derived from an EMBL/GenBank/DDBJ whole genome shotgun (WGS) entry which is preliminary data.</text>
</comment>
<name>A0A3E1K5I4_9GAMM</name>
<reference evidence="2 3" key="1">
    <citation type="submission" date="2018-08" db="EMBL/GenBank/DDBJ databases">
        <title>Wenzhouxiangella salilacus sp. nov., a novel bacterium isolated from a saline lake in Xinjiang Province, China.</title>
        <authorList>
            <person name="Han S."/>
        </authorList>
    </citation>
    <scope>NUCLEOTIDE SEQUENCE [LARGE SCALE GENOMIC DNA]</scope>
    <source>
        <strain evidence="2 3">XDB06</strain>
    </source>
</reference>
<dbReference type="AlphaFoldDB" id="A0A3E1K5I4"/>
<dbReference type="EMBL" id="QUZK01000051">
    <property type="protein sequence ID" value="RFF29186.1"/>
    <property type="molecule type" value="Genomic_DNA"/>
</dbReference>
<evidence type="ECO:0000256" key="1">
    <source>
        <dbReference type="SAM" id="MobiDB-lite"/>
    </source>
</evidence>
<organism evidence="2 3">
    <name type="scientific">Wenzhouxiangella sediminis</name>
    <dbReference type="NCBI Taxonomy" id="1792836"/>
    <lineage>
        <taxon>Bacteria</taxon>
        <taxon>Pseudomonadati</taxon>
        <taxon>Pseudomonadota</taxon>
        <taxon>Gammaproteobacteria</taxon>
        <taxon>Chromatiales</taxon>
        <taxon>Wenzhouxiangellaceae</taxon>
        <taxon>Wenzhouxiangella</taxon>
    </lineage>
</organism>
<evidence type="ECO:0000313" key="3">
    <source>
        <dbReference type="Proteomes" id="UP000260351"/>
    </source>
</evidence>